<reference evidence="1" key="1">
    <citation type="submission" date="2022-06" db="EMBL/GenBank/DDBJ databases">
        <title>Novel species in genus nocardia.</title>
        <authorList>
            <person name="Li F."/>
        </authorList>
    </citation>
    <scope>NUCLEOTIDE SEQUENCE</scope>
    <source>
        <strain evidence="1">CDC141</strain>
    </source>
</reference>
<proteinExistence type="predicted"/>
<name>A0A9X2EBC0_9NOCA</name>
<organism evidence="1 2">
    <name type="scientific">Nocardia pulmonis</name>
    <dbReference type="NCBI Taxonomy" id="2951408"/>
    <lineage>
        <taxon>Bacteria</taxon>
        <taxon>Bacillati</taxon>
        <taxon>Actinomycetota</taxon>
        <taxon>Actinomycetes</taxon>
        <taxon>Mycobacteriales</taxon>
        <taxon>Nocardiaceae</taxon>
        <taxon>Nocardia</taxon>
    </lineage>
</organism>
<dbReference type="Proteomes" id="UP001139157">
    <property type="component" value="Unassembled WGS sequence"/>
</dbReference>
<protein>
    <submittedName>
        <fullName evidence="1">Uncharacterized protein</fullName>
    </submittedName>
</protein>
<gene>
    <name evidence="1" type="ORF">NDR86_27450</name>
</gene>
<comment type="caution">
    <text evidence="1">The sequence shown here is derived from an EMBL/GenBank/DDBJ whole genome shotgun (WGS) entry which is preliminary data.</text>
</comment>
<sequence>MRAVREKDYLELMRDLVALRRRRSVTTDPAVRDRLDRVIEEYDGEVRSATGTVIRGSVAAVESSTRGALRKEGWRTGTPVAGAVSTGALG</sequence>
<dbReference type="EMBL" id="JAMRXG010000013">
    <property type="protein sequence ID" value="MCM6777229.1"/>
    <property type="molecule type" value="Genomic_DNA"/>
</dbReference>
<accession>A0A9X2EBC0</accession>
<dbReference type="RefSeq" id="WP_251916087.1">
    <property type="nucleotide sequence ID" value="NZ_JAMRXG010000013.1"/>
</dbReference>
<evidence type="ECO:0000313" key="1">
    <source>
        <dbReference type="EMBL" id="MCM6777229.1"/>
    </source>
</evidence>
<evidence type="ECO:0000313" key="2">
    <source>
        <dbReference type="Proteomes" id="UP001139157"/>
    </source>
</evidence>
<keyword evidence="2" id="KW-1185">Reference proteome</keyword>
<dbReference type="AlphaFoldDB" id="A0A9X2EBC0"/>